<dbReference type="PANTHER" id="PTHR46401:SF2">
    <property type="entry name" value="GLYCOSYLTRANSFERASE WBBK-RELATED"/>
    <property type="match status" value="1"/>
</dbReference>
<dbReference type="CDD" id="cd03809">
    <property type="entry name" value="GT4_MtfB-like"/>
    <property type="match status" value="1"/>
</dbReference>
<feature type="domain" description="Glycosyl transferase family 1" evidence="2">
    <location>
        <begin position="156"/>
        <end position="302"/>
    </location>
</feature>
<dbReference type="Proteomes" id="UP000642809">
    <property type="component" value="Unassembled WGS sequence"/>
</dbReference>
<keyword evidence="1" id="KW-0808">Transferase</keyword>
<evidence type="ECO:0000313" key="5">
    <source>
        <dbReference type="Proteomes" id="UP000642809"/>
    </source>
</evidence>
<proteinExistence type="predicted"/>
<reference evidence="4" key="1">
    <citation type="journal article" date="2014" name="Int. J. Syst. Evol. Microbiol.">
        <title>Complete genome sequence of Corynebacterium casei LMG S-19264T (=DSM 44701T), isolated from a smear-ripened cheese.</title>
        <authorList>
            <consortium name="US DOE Joint Genome Institute (JGI-PGF)"/>
            <person name="Walter F."/>
            <person name="Albersmeier A."/>
            <person name="Kalinowski J."/>
            <person name="Ruckert C."/>
        </authorList>
    </citation>
    <scope>NUCLEOTIDE SEQUENCE</scope>
    <source>
        <strain evidence="4">KCTC 23224</strain>
    </source>
</reference>
<comment type="caution">
    <text evidence="4">The sequence shown here is derived from an EMBL/GenBank/DDBJ whole genome shotgun (WGS) entry which is preliminary data.</text>
</comment>
<accession>A0A8J3CUL0</accession>
<dbReference type="PANTHER" id="PTHR46401">
    <property type="entry name" value="GLYCOSYLTRANSFERASE WBBK-RELATED"/>
    <property type="match status" value="1"/>
</dbReference>
<evidence type="ECO:0000256" key="1">
    <source>
        <dbReference type="ARBA" id="ARBA00022679"/>
    </source>
</evidence>
<dbReference type="AlphaFoldDB" id="A0A8J3CUL0"/>
<name>A0A8J3CUL0_9BACT</name>
<gene>
    <name evidence="4" type="ORF">GCM10008106_10130</name>
</gene>
<dbReference type="SUPFAM" id="SSF53756">
    <property type="entry name" value="UDP-Glycosyltransferase/glycogen phosphorylase"/>
    <property type="match status" value="1"/>
</dbReference>
<dbReference type="GO" id="GO:0016757">
    <property type="term" value="F:glycosyltransferase activity"/>
    <property type="evidence" value="ECO:0007669"/>
    <property type="project" value="InterPro"/>
</dbReference>
<dbReference type="RefSeq" id="WP_189579391.1">
    <property type="nucleotide sequence ID" value="NZ_BMYF01000005.1"/>
</dbReference>
<evidence type="ECO:0000259" key="3">
    <source>
        <dbReference type="Pfam" id="PF13439"/>
    </source>
</evidence>
<evidence type="ECO:0000313" key="4">
    <source>
        <dbReference type="EMBL" id="GHB31376.1"/>
    </source>
</evidence>
<dbReference type="Pfam" id="PF13439">
    <property type="entry name" value="Glyco_transf_4"/>
    <property type="match status" value="1"/>
</dbReference>
<dbReference type="InterPro" id="IPR001296">
    <property type="entry name" value="Glyco_trans_1"/>
</dbReference>
<dbReference type="EMBL" id="BMYF01000005">
    <property type="protein sequence ID" value="GHB31376.1"/>
    <property type="molecule type" value="Genomic_DNA"/>
</dbReference>
<evidence type="ECO:0000259" key="2">
    <source>
        <dbReference type="Pfam" id="PF00534"/>
    </source>
</evidence>
<dbReference type="Gene3D" id="3.40.50.2000">
    <property type="entry name" value="Glycogen Phosphorylase B"/>
    <property type="match status" value="2"/>
</dbReference>
<dbReference type="InterPro" id="IPR028098">
    <property type="entry name" value="Glyco_trans_4-like_N"/>
</dbReference>
<reference evidence="4" key="2">
    <citation type="submission" date="2020-09" db="EMBL/GenBank/DDBJ databases">
        <authorList>
            <person name="Sun Q."/>
            <person name="Kim S."/>
        </authorList>
    </citation>
    <scope>NUCLEOTIDE SEQUENCE</scope>
    <source>
        <strain evidence="4">KCTC 23224</strain>
    </source>
</reference>
<feature type="domain" description="Glycosyltransferase subfamily 4-like N-terminal" evidence="3">
    <location>
        <begin position="75"/>
        <end position="144"/>
    </location>
</feature>
<dbReference type="Pfam" id="PF00534">
    <property type="entry name" value="Glycos_transf_1"/>
    <property type="match status" value="1"/>
</dbReference>
<protein>
    <submittedName>
        <fullName evidence="4">Uncharacterized protein</fullName>
    </submittedName>
</protein>
<keyword evidence="5" id="KW-1185">Reference proteome</keyword>
<organism evidence="4 5">
    <name type="scientific">Mongoliitalea lutea</name>
    <dbReference type="NCBI Taxonomy" id="849756"/>
    <lineage>
        <taxon>Bacteria</taxon>
        <taxon>Pseudomonadati</taxon>
        <taxon>Bacteroidota</taxon>
        <taxon>Cytophagia</taxon>
        <taxon>Cytophagales</taxon>
        <taxon>Cyclobacteriaceae</taxon>
        <taxon>Mongoliitalea</taxon>
    </lineage>
</organism>
<sequence>MKVIHHFNREVRPGNVTFEQLFGALRKEIANYYPINNFDLPIGLNKWQAIQWAKKNSGLLNHITGDVNFLAYGLPKGNTILTVHDLGHYQQTLTHLKKIVYGEFWLKGPFKRVRMLTSISEFTKNQMVNAFNISPEKIKVIHNPLLPGFFPVARTQNNVPVILQIGSGANKNLASLIHAVKGLDVKLLLVNHLRNDHERMLLEKFKINYTQLTNLNFDQLVQAYAACDILYFASSYEGFGLPILEAQAVGRAVITSRSSSMPEVAGDAAVYVDHFSIEEIRDAIVRISSSTDFQEKLIQNGFENIKRFNLSVIAKQYAELYEQLF</sequence>